<dbReference type="InterPro" id="IPR023214">
    <property type="entry name" value="HAD_sf"/>
</dbReference>
<dbReference type="GO" id="GO:0050308">
    <property type="term" value="F:sugar-phosphatase activity"/>
    <property type="evidence" value="ECO:0007669"/>
    <property type="project" value="TreeGrafter"/>
</dbReference>
<accession>A0AB39L7X2</accession>
<dbReference type="NCBIfam" id="TIGR01509">
    <property type="entry name" value="HAD-SF-IA-v3"/>
    <property type="match status" value="1"/>
</dbReference>
<dbReference type="SFLD" id="SFLDS00003">
    <property type="entry name" value="Haloacid_Dehalogenase"/>
    <property type="match status" value="1"/>
</dbReference>
<dbReference type="InterPro" id="IPR006439">
    <property type="entry name" value="HAD-SF_hydro_IA"/>
</dbReference>
<name>A0AB39L7X2_9MICC</name>
<dbReference type="EMBL" id="CP163302">
    <property type="protein sequence ID" value="XDP46420.1"/>
    <property type="molecule type" value="Genomic_DNA"/>
</dbReference>
<dbReference type="SFLD" id="SFLDG01129">
    <property type="entry name" value="C1.5:_HAD__Beta-PGM__Phosphata"/>
    <property type="match status" value="1"/>
</dbReference>
<sequence length="219" mass="22507">MKIQTVTASALLLDMDGTLVNSDAVVERLWSEWAAVQGLAWGAVEPLIHGRQGWLTMSLLLPDRPPADNLADEKRMLDESRVDVAGVVAVPGAGVFLAALDGVPHALVTSADDDLARRRMAAGGLPFPAVAVTAEMVGASKPDPEGFLLAASTLGVDPGACLVLEDSEAGIAAGLAAGARVLGVGERAASYSPTYWVPDFTAVSVSVAHDGGVRLMLVG</sequence>
<dbReference type="SUPFAM" id="SSF56784">
    <property type="entry name" value="HAD-like"/>
    <property type="match status" value="1"/>
</dbReference>
<evidence type="ECO:0000313" key="1">
    <source>
        <dbReference type="EMBL" id="XDP46420.1"/>
    </source>
</evidence>
<protein>
    <submittedName>
        <fullName evidence="1">HAD-IA family hydrolase</fullName>
    </submittedName>
</protein>
<dbReference type="PANTHER" id="PTHR43481">
    <property type="entry name" value="FRUCTOSE-1-PHOSPHATE PHOSPHATASE"/>
    <property type="match status" value="1"/>
</dbReference>
<keyword evidence="1" id="KW-0378">Hydrolase</keyword>
<gene>
    <name evidence="1" type="ORF">AB5L97_05270</name>
</gene>
<dbReference type="InterPro" id="IPR023198">
    <property type="entry name" value="PGP-like_dom2"/>
</dbReference>
<dbReference type="Pfam" id="PF00702">
    <property type="entry name" value="Hydrolase"/>
    <property type="match status" value="1"/>
</dbReference>
<dbReference type="InterPro" id="IPR051806">
    <property type="entry name" value="HAD-like_SPP"/>
</dbReference>
<dbReference type="RefSeq" id="WP_369046740.1">
    <property type="nucleotide sequence ID" value="NZ_CP163302.1"/>
</dbReference>
<dbReference type="NCBIfam" id="TIGR01549">
    <property type="entry name" value="HAD-SF-IA-v1"/>
    <property type="match status" value="1"/>
</dbReference>
<dbReference type="Gene3D" id="1.10.150.240">
    <property type="entry name" value="Putative phosphatase, domain 2"/>
    <property type="match status" value="1"/>
</dbReference>
<organism evidence="1">
    <name type="scientific">Sinomonas puerhi</name>
    <dbReference type="NCBI Taxonomy" id="3238584"/>
    <lineage>
        <taxon>Bacteria</taxon>
        <taxon>Bacillati</taxon>
        <taxon>Actinomycetota</taxon>
        <taxon>Actinomycetes</taxon>
        <taxon>Micrococcales</taxon>
        <taxon>Micrococcaceae</taxon>
        <taxon>Sinomonas</taxon>
    </lineage>
</organism>
<dbReference type="PROSITE" id="PS01228">
    <property type="entry name" value="COF_1"/>
    <property type="match status" value="1"/>
</dbReference>
<dbReference type="InterPro" id="IPR036412">
    <property type="entry name" value="HAD-like_sf"/>
</dbReference>
<dbReference type="AlphaFoldDB" id="A0AB39L7X2"/>
<reference evidence="1" key="1">
    <citation type="submission" date="2024-07" db="EMBL/GenBank/DDBJ databases">
        <authorList>
            <person name="fu j."/>
        </authorList>
    </citation>
    <scope>NUCLEOTIDE SEQUENCE</scope>
    <source>
        <strain evidence="1">P10A9</strain>
    </source>
</reference>
<proteinExistence type="predicted"/>
<dbReference type="PANTHER" id="PTHR43481:SF4">
    <property type="entry name" value="GLYCEROL-1-PHOSPHATE PHOSPHOHYDROLASE 1-RELATED"/>
    <property type="match status" value="1"/>
</dbReference>
<dbReference type="KEGG" id="spue:AB5L97_05270"/>
<dbReference type="Gene3D" id="3.40.50.1000">
    <property type="entry name" value="HAD superfamily/HAD-like"/>
    <property type="match status" value="1"/>
</dbReference>